<evidence type="ECO:0000313" key="1">
    <source>
        <dbReference type="EMBL" id="KAI8537122.1"/>
    </source>
</evidence>
<keyword evidence="2" id="KW-1185">Reference proteome</keyword>
<gene>
    <name evidence="1" type="ORF">RHMOL_Rhmol09G0001000</name>
</gene>
<protein>
    <submittedName>
        <fullName evidence="1">Uncharacterized protein</fullName>
    </submittedName>
</protein>
<organism evidence="1 2">
    <name type="scientific">Rhododendron molle</name>
    <name type="common">Chinese azalea</name>
    <name type="synonym">Azalea mollis</name>
    <dbReference type="NCBI Taxonomy" id="49168"/>
    <lineage>
        <taxon>Eukaryota</taxon>
        <taxon>Viridiplantae</taxon>
        <taxon>Streptophyta</taxon>
        <taxon>Embryophyta</taxon>
        <taxon>Tracheophyta</taxon>
        <taxon>Spermatophyta</taxon>
        <taxon>Magnoliopsida</taxon>
        <taxon>eudicotyledons</taxon>
        <taxon>Gunneridae</taxon>
        <taxon>Pentapetalae</taxon>
        <taxon>asterids</taxon>
        <taxon>Ericales</taxon>
        <taxon>Ericaceae</taxon>
        <taxon>Ericoideae</taxon>
        <taxon>Rhodoreae</taxon>
        <taxon>Rhododendron</taxon>
    </lineage>
</organism>
<comment type="caution">
    <text evidence="1">The sequence shown here is derived from an EMBL/GenBank/DDBJ whole genome shotgun (WGS) entry which is preliminary data.</text>
</comment>
<proteinExistence type="predicted"/>
<dbReference type="Proteomes" id="UP001062846">
    <property type="component" value="Chromosome 9"/>
</dbReference>
<sequence>MLEQLISGWRIFLCGDLAKETSAEDIAPSLLKINCDGAYKSSCSFAAFGVIVRDHSGSAQVWRCGRVKESSALAIEAWALRIACGLAIEYNFPAVIFESDCKCLIEIISGSNSNGCWEIQVIVEDIKSWAKERRWSFVWGCQSKNKAAH</sequence>
<evidence type="ECO:0000313" key="2">
    <source>
        <dbReference type="Proteomes" id="UP001062846"/>
    </source>
</evidence>
<name>A0ACC0M983_RHOML</name>
<reference evidence="1" key="1">
    <citation type="submission" date="2022-02" db="EMBL/GenBank/DDBJ databases">
        <title>Plant Genome Project.</title>
        <authorList>
            <person name="Zhang R.-G."/>
        </authorList>
    </citation>
    <scope>NUCLEOTIDE SEQUENCE</scope>
    <source>
        <strain evidence="1">AT1</strain>
    </source>
</reference>
<accession>A0ACC0M983</accession>
<dbReference type="EMBL" id="CM046396">
    <property type="protein sequence ID" value="KAI8537122.1"/>
    <property type="molecule type" value="Genomic_DNA"/>
</dbReference>